<evidence type="ECO:0000313" key="2">
    <source>
        <dbReference type="Proteomes" id="UP000030853"/>
    </source>
</evidence>
<evidence type="ECO:0008006" key="3">
    <source>
        <dbReference type="Google" id="ProtNLM"/>
    </source>
</evidence>
<accession>A0A0B1R650</accession>
<dbReference type="RefSeq" id="WP_039334002.1">
    <property type="nucleotide sequence ID" value="NZ_JTJJ01000074.1"/>
</dbReference>
<comment type="caution">
    <text evidence="1">The sequence shown here is derived from an EMBL/GenBank/DDBJ whole genome shotgun (WGS) entry which is preliminary data.</text>
</comment>
<organism evidence="1 2">
    <name type="scientific">Pantoea rodasii</name>
    <dbReference type="NCBI Taxonomy" id="1076549"/>
    <lineage>
        <taxon>Bacteria</taxon>
        <taxon>Pseudomonadati</taxon>
        <taxon>Pseudomonadota</taxon>
        <taxon>Gammaproteobacteria</taxon>
        <taxon>Enterobacterales</taxon>
        <taxon>Erwiniaceae</taxon>
        <taxon>Pantoea</taxon>
    </lineage>
</organism>
<dbReference type="EMBL" id="JTJJ01000074">
    <property type="protein sequence ID" value="KHJ66575.1"/>
    <property type="molecule type" value="Genomic_DNA"/>
</dbReference>
<dbReference type="Proteomes" id="UP000030853">
    <property type="component" value="Unassembled WGS sequence"/>
</dbReference>
<evidence type="ECO:0000313" key="1">
    <source>
        <dbReference type="EMBL" id="KHJ66575.1"/>
    </source>
</evidence>
<gene>
    <name evidence="1" type="ORF">QU24_18455</name>
</gene>
<name>A0A0B1R650_9GAMM</name>
<proteinExistence type="predicted"/>
<protein>
    <recommendedName>
        <fullName evidence="3">DUF551 domain-containing protein</fullName>
    </recommendedName>
</protein>
<reference evidence="1 2" key="1">
    <citation type="submission" date="2014-11" db="EMBL/GenBank/DDBJ databases">
        <title>Genome sequencing of Pantoea rodasii ND03.</title>
        <authorList>
            <person name="Muhamad Yunos N.Y."/>
            <person name="Chan K.-G."/>
        </authorList>
    </citation>
    <scope>NUCLEOTIDE SEQUENCE [LARGE SCALE GENOMIC DNA]</scope>
    <source>
        <strain evidence="1 2">ND03</strain>
    </source>
</reference>
<dbReference type="AlphaFoldDB" id="A0A0B1R650"/>
<sequence length="68" mass="7734">MNWIDYELEKPADGQVVAICTDEGVGSGKYEVAFNNFTHILMPGAATFRQYRVSHWFPLQDYHGLGKL</sequence>